<feature type="region of interest" description="Disordered" evidence="1">
    <location>
        <begin position="340"/>
        <end position="387"/>
    </location>
</feature>
<evidence type="ECO:0000313" key="4">
    <source>
        <dbReference type="Proteomes" id="UP001295423"/>
    </source>
</evidence>
<feature type="compositionally biased region" description="Basic and acidic residues" evidence="1">
    <location>
        <begin position="101"/>
        <end position="118"/>
    </location>
</feature>
<dbReference type="Proteomes" id="UP001295423">
    <property type="component" value="Unassembled WGS sequence"/>
</dbReference>
<proteinExistence type="predicted"/>
<reference evidence="3" key="1">
    <citation type="submission" date="2023-08" db="EMBL/GenBank/DDBJ databases">
        <authorList>
            <person name="Audoor S."/>
            <person name="Bilcke G."/>
        </authorList>
    </citation>
    <scope>NUCLEOTIDE SEQUENCE</scope>
</reference>
<feature type="compositionally biased region" description="Acidic residues" evidence="1">
    <location>
        <begin position="371"/>
        <end position="387"/>
    </location>
</feature>
<keyword evidence="4" id="KW-1185">Reference proteome</keyword>
<evidence type="ECO:0000313" key="3">
    <source>
        <dbReference type="EMBL" id="CAJ1945093.1"/>
    </source>
</evidence>
<dbReference type="PROSITE" id="PS50280">
    <property type="entry name" value="SET"/>
    <property type="match status" value="1"/>
</dbReference>
<accession>A0AAD2CSI0</accession>
<organism evidence="3 4">
    <name type="scientific">Cylindrotheca closterium</name>
    <dbReference type="NCBI Taxonomy" id="2856"/>
    <lineage>
        <taxon>Eukaryota</taxon>
        <taxon>Sar</taxon>
        <taxon>Stramenopiles</taxon>
        <taxon>Ochrophyta</taxon>
        <taxon>Bacillariophyta</taxon>
        <taxon>Bacillariophyceae</taxon>
        <taxon>Bacillariophycidae</taxon>
        <taxon>Bacillariales</taxon>
        <taxon>Bacillariaceae</taxon>
        <taxon>Cylindrotheca</taxon>
    </lineage>
</organism>
<protein>
    <recommendedName>
        <fullName evidence="2">SET domain-containing protein</fullName>
    </recommendedName>
</protein>
<dbReference type="InterPro" id="IPR046341">
    <property type="entry name" value="SET_dom_sf"/>
</dbReference>
<feature type="compositionally biased region" description="Acidic residues" evidence="1">
    <location>
        <begin position="351"/>
        <end position="364"/>
    </location>
</feature>
<feature type="compositionally biased region" description="Basic and acidic residues" evidence="1">
    <location>
        <begin position="340"/>
        <end position="350"/>
    </location>
</feature>
<feature type="domain" description="SET" evidence="2">
    <location>
        <begin position="469"/>
        <end position="595"/>
    </location>
</feature>
<evidence type="ECO:0000259" key="2">
    <source>
        <dbReference type="PROSITE" id="PS50280"/>
    </source>
</evidence>
<dbReference type="SUPFAM" id="SSF82199">
    <property type="entry name" value="SET domain"/>
    <property type="match status" value="1"/>
</dbReference>
<gene>
    <name evidence="3" type="ORF">CYCCA115_LOCUS9237</name>
</gene>
<dbReference type="InterPro" id="IPR001214">
    <property type="entry name" value="SET_dom"/>
</dbReference>
<sequence>MVAPETEEDDDMLCQLLHAVWKEIELGEASTYAPYIGYLQASQSDREMIPVLWSNIGRRLLNMVSITLPRKHITTWIDGFDNCFDALKKSDNSSCDVPDTENCKAPDLDDKDDDQHQDMDEEQEIAEDGSLITHDVDAIENSEEQKAHLKAFDIAIQHQIDRRFLVPLYDQIQHHHVEYNVNHTIQGDYSVKVVALKDIAKGEQLQRQTLTCLSECDGSKKDTVTSVMRNHGQVQNHPHFWNFPVGVSFAYDPSNKDEPIQWVKKPFELWNVEIMENEYSRQLRVRAGEINQSRQSIPDAEWKQIDAYSHALISALQVSVADAYEMFDEDGNIKEAMLKEQEEEKEKEGNEGDDQGDEGEETEEGEHTGDGEGEEEEFEELFEEQMDGESDEWYCDNSCFENGVPTNASGCDEAECFLGDIADLRGCPDYRYNAILNETEWVLMRSAYIAIVGPKKATVNLTYWSGMKVPFRVGYSPGRGRGVFSVEDIPKGTLVWTSEHTAAFETGIQYRQFLRALPDFMVCDLLIWCYTAKDISDVHYIGCDLDEGSLFNTYDDRAEYNIGGLKGTKVDFKANELVYALRDITAGEELVTAYGSFDTDDFAAFDL</sequence>
<evidence type="ECO:0000256" key="1">
    <source>
        <dbReference type="SAM" id="MobiDB-lite"/>
    </source>
</evidence>
<comment type="caution">
    <text evidence="3">The sequence shown here is derived from an EMBL/GenBank/DDBJ whole genome shotgun (WGS) entry which is preliminary data.</text>
</comment>
<feature type="region of interest" description="Disordered" evidence="1">
    <location>
        <begin position="91"/>
        <end position="118"/>
    </location>
</feature>
<name>A0AAD2CSI0_9STRA</name>
<dbReference type="AlphaFoldDB" id="A0AAD2CSI0"/>
<dbReference type="EMBL" id="CAKOGP040001335">
    <property type="protein sequence ID" value="CAJ1945093.1"/>
    <property type="molecule type" value="Genomic_DNA"/>
</dbReference>
<dbReference type="Gene3D" id="2.170.270.10">
    <property type="entry name" value="SET domain"/>
    <property type="match status" value="1"/>
</dbReference>